<dbReference type="InterPro" id="IPR001611">
    <property type="entry name" value="Leu-rich_rpt"/>
</dbReference>
<keyword evidence="8" id="KW-1185">Reference proteome</keyword>
<name>A0A9Q0GLG7_9ROSI</name>
<dbReference type="InterPro" id="IPR051809">
    <property type="entry name" value="Plant_receptor-like_S/T_kinase"/>
</dbReference>
<evidence type="ECO:0000256" key="6">
    <source>
        <dbReference type="ARBA" id="ARBA00023136"/>
    </source>
</evidence>
<dbReference type="PANTHER" id="PTHR27008:SF585">
    <property type="entry name" value="PROTEIN KINASE DOMAIN-CONTAINING PROTEIN"/>
    <property type="match status" value="1"/>
</dbReference>
<evidence type="ECO:0000313" key="7">
    <source>
        <dbReference type="EMBL" id="KAJ4851047.1"/>
    </source>
</evidence>
<keyword evidence="4" id="KW-0677">Repeat</keyword>
<dbReference type="SUPFAM" id="SSF52058">
    <property type="entry name" value="L domain-like"/>
    <property type="match status" value="1"/>
</dbReference>
<evidence type="ECO:0000256" key="4">
    <source>
        <dbReference type="ARBA" id="ARBA00022737"/>
    </source>
</evidence>
<dbReference type="InterPro" id="IPR032675">
    <property type="entry name" value="LRR_dom_sf"/>
</dbReference>
<dbReference type="Gene3D" id="3.80.10.10">
    <property type="entry name" value="Ribonuclease Inhibitor"/>
    <property type="match status" value="1"/>
</dbReference>
<dbReference type="OrthoDB" id="676979at2759"/>
<dbReference type="PANTHER" id="PTHR27008">
    <property type="entry name" value="OS04G0122200 PROTEIN"/>
    <property type="match status" value="1"/>
</dbReference>
<evidence type="ECO:0000256" key="1">
    <source>
        <dbReference type="ARBA" id="ARBA00004370"/>
    </source>
</evidence>
<reference evidence="7" key="2">
    <citation type="journal article" date="2023" name="Plants (Basel)">
        <title>Annotation of the Turnera subulata (Passifloraceae) Draft Genome Reveals the S-Locus Evolved after the Divergence of Turneroideae from Passifloroideae in a Stepwise Manner.</title>
        <authorList>
            <person name="Henning P.M."/>
            <person name="Roalson E.H."/>
            <person name="Mir W."/>
            <person name="McCubbin A.G."/>
            <person name="Shore J.S."/>
        </authorList>
    </citation>
    <scope>NUCLEOTIDE SEQUENCE</scope>
    <source>
        <strain evidence="7">F60SS</strain>
    </source>
</reference>
<keyword evidence="6" id="KW-0472">Membrane</keyword>
<evidence type="ECO:0000313" key="8">
    <source>
        <dbReference type="Proteomes" id="UP001141552"/>
    </source>
</evidence>
<gene>
    <name evidence="7" type="ORF">Tsubulata_042910</name>
</gene>
<evidence type="ECO:0000256" key="5">
    <source>
        <dbReference type="ARBA" id="ARBA00022989"/>
    </source>
</evidence>
<keyword evidence="2" id="KW-0433">Leucine-rich repeat</keyword>
<evidence type="ECO:0000256" key="3">
    <source>
        <dbReference type="ARBA" id="ARBA00022692"/>
    </source>
</evidence>
<reference evidence="7" key="1">
    <citation type="submission" date="2022-02" db="EMBL/GenBank/DDBJ databases">
        <authorList>
            <person name="Henning P.M."/>
            <person name="McCubbin A.G."/>
            <person name="Shore J.S."/>
        </authorList>
    </citation>
    <scope>NUCLEOTIDE SEQUENCE</scope>
    <source>
        <strain evidence="7">F60SS</strain>
        <tissue evidence="7">Leaves</tissue>
    </source>
</reference>
<protein>
    <submittedName>
        <fullName evidence="7">Uncharacterized protein</fullName>
    </submittedName>
</protein>
<proteinExistence type="predicted"/>
<dbReference type="AlphaFoldDB" id="A0A9Q0GLG7"/>
<dbReference type="Pfam" id="PF00560">
    <property type="entry name" value="LRR_1"/>
    <property type="match status" value="2"/>
</dbReference>
<keyword evidence="3" id="KW-0812">Transmembrane</keyword>
<dbReference type="GO" id="GO:0016020">
    <property type="term" value="C:membrane"/>
    <property type="evidence" value="ECO:0007669"/>
    <property type="project" value="UniProtKB-SubCell"/>
</dbReference>
<evidence type="ECO:0000256" key="2">
    <source>
        <dbReference type="ARBA" id="ARBA00022614"/>
    </source>
</evidence>
<keyword evidence="5" id="KW-1133">Transmembrane helix</keyword>
<dbReference type="Proteomes" id="UP001141552">
    <property type="component" value="Unassembled WGS sequence"/>
</dbReference>
<sequence>MFAILFERSPSPLFARQFPEQHPSSPELEFFTSLANCRALKKLCLDNNLFSVILPQSIGNLTRNLTELIMDNNKQEGNIPSELGNLIDGNNLSGAVTATVASMRNLQKLDLFSNKLNGSVSVDKCYARSISESLEKIVPGQQLIQWHPSTIHRKSHKYSN</sequence>
<comment type="caution">
    <text evidence="7">The sequence shown here is derived from an EMBL/GenBank/DDBJ whole genome shotgun (WGS) entry which is preliminary data.</text>
</comment>
<dbReference type="EMBL" id="JAKUCV010000150">
    <property type="protein sequence ID" value="KAJ4851047.1"/>
    <property type="molecule type" value="Genomic_DNA"/>
</dbReference>
<accession>A0A9Q0GLG7</accession>
<organism evidence="7 8">
    <name type="scientific">Turnera subulata</name>
    <dbReference type="NCBI Taxonomy" id="218843"/>
    <lineage>
        <taxon>Eukaryota</taxon>
        <taxon>Viridiplantae</taxon>
        <taxon>Streptophyta</taxon>
        <taxon>Embryophyta</taxon>
        <taxon>Tracheophyta</taxon>
        <taxon>Spermatophyta</taxon>
        <taxon>Magnoliopsida</taxon>
        <taxon>eudicotyledons</taxon>
        <taxon>Gunneridae</taxon>
        <taxon>Pentapetalae</taxon>
        <taxon>rosids</taxon>
        <taxon>fabids</taxon>
        <taxon>Malpighiales</taxon>
        <taxon>Passifloraceae</taxon>
        <taxon>Turnera</taxon>
    </lineage>
</organism>
<comment type="subcellular location">
    <subcellularLocation>
        <location evidence="1">Membrane</location>
    </subcellularLocation>
</comment>